<dbReference type="InterPro" id="IPR045893">
    <property type="entry name" value="FREE1"/>
</dbReference>
<proteinExistence type="predicted"/>
<dbReference type="GO" id="GO:0031902">
    <property type="term" value="C:late endosome membrane"/>
    <property type="evidence" value="ECO:0007669"/>
    <property type="project" value="TreeGrafter"/>
</dbReference>
<dbReference type="Proteomes" id="UP000886885">
    <property type="component" value="Chromosome 2D"/>
</dbReference>
<feature type="compositionally biased region" description="Polar residues" evidence="1">
    <location>
        <begin position="152"/>
        <end position="178"/>
    </location>
</feature>
<protein>
    <submittedName>
        <fullName evidence="2">Uncharacterized protein</fullName>
    </submittedName>
</protein>
<feature type="region of interest" description="Disordered" evidence="1">
    <location>
        <begin position="1"/>
        <end position="188"/>
    </location>
</feature>
<dbReference type="GO" id="GO:0000813">
    <property type="term" value="C:ESCRT I complex"/>
    <property type="evidence" value="ECO:0007669"/>
    <property type="project" value="TreeGrafter"/>
</dbReference>
<feature type="compositionally biased region" description="Pro residues" evidence="1">
    <location>
        <begin position="59"/>
        <end position="87"/>
    </location>
</feature>
<dbReference type="AlphaFoldDB" id="A0A8X8DBN8"/>
<name>A0A8X8DBN8_POPTO</name>
<feature type="compositionally biased region" description="Pro residues" evidence="1">
    <location>
        <begin position="19"/>
        <end position="31"/>
    </location>
</feature>
<reference evidence="2" key="1">
    <citation type="journal article" date="2020" name="bioRxiv">
        <title>Hybrid origin of Populus tomentosa Carr. identified through genome sequencing and phylogenomic analysis.</title>
        <authorList>
            <person name="An X."/>
            <person name="Gao K."/>
            <person name="Chen Z."/>
            <person name="Li J."/>
            <person name="Yang X."/>
            <person name="Yang X."/>
            <person name="Zhou J."/>
            <person name="Guo T."/>
            <person name="Zhao T."/>
            <person name="Huang S."/>
            <person name="Miao D."/>
            <person name="Khan W.U."/>
            <person name="Rao P."/>
            <person name="Ye M."/>
            <person name="Lei B."/>
            <person name="Liao W."/>
            <person name="Wang J."/>
            <person name="Ji L."/>
            <person name="Li Y."/>
            <person name="Guo B."/>
            <person name="Mustafa N.S."/>
            <person name="Li S."/>
            <person name="Yun Q."/>
            <person name="Keller S.R."/>
            <person name="Mao J."/>
            <person name="Zhang R."/>
            <person name="Strauss S.H."/>
        </authorList>
    </citation>
    <scope>NUCLEOTIDE SEQUENCE</scope>
    <source>
        <strain evidence="2">GM15</strain>
        <tissue evidence="2">Leaf</tissue>
    </source>
</reference>
<organism evidence="2 3">
    <name type="scientific">Populus tomentosa</name>
    <name type="common">Chinese white poplar</name>
    <dbReference type="NCBI Taxonomy" id="118781"/>
    <lineage>
        <taxon>Eukaryota</taxon>
        <taxon>Viridiplantae</taxon>
        <taxon>Streptophyta</taxon>
        <taxon>Embryophyta</taxon>
        <taxon>Tracheophyta</taxon>
        <taxon>Spermatophyta</taxon>
        <taxon>Magnoliopsida</taxon>
        <taxon>eudicotyledons</taxon>
        <taxon>Gunneridae</taxon>
        <taxon>Pentapetalae</taxon>
        <taxon>rosids</taxon>
        <taxon>fabids</taxon>
        <taxon>Malpighiales</taxon>
        <taxon>Salicaceae</taxon>
        <taxon>Saliceae</taxon>
        <taxon>Populus</taxon>
    </lineage>
</organism>
<dbReference type="OrthoDB" id="660555at2759"/>
<dbReference type="PANTHER" id="PTHR46977:SF1">
    <property type="entry name" value="PROTEIN FREE1"/>
    <property type="match status" value="1"/>
</dbReference>
<dbReference type="CDD" id="cd00934">
    <property type="entry name" value="PTB"/>
    <property type="match status" value="1"/>
</dbReference>
<feature type="region of interest" description="Disordered" evidence="1">
    <location>
        <begin position="273"/>
        <end position="298"/>
    </location>
</feature>
<feature type="compositionally biased region" description="Pro residues" evidence="1">
    <location>
        <begin position="94"/>
        <end position="112"/>
    </location>
</feature>
<dbReference type="GO" id="GO:0070676">
    <property type="term" value="P:intralumenal vesicle formation"/>
    <property type="evidence" value="ECO:0007669"/>
    <property type="project" value="TreeGrafter"/>
</dbReference>
<evidence type="ECO:0000313" key="3">
    <source>
        <dbReference type="Proteomes" id="UP000886885"/>
    </source>
</evidence>
<accession>A0A8X8DBN8</accession>
<evidence type="ECO:0000256" key="1">
    <source>
        <dbReference type="SAM" id="MobiDB-lite"/>
    </source>
</evidence>
<keyword evidence="3" id="KW-1185">Reference proteome</keyword>
<feature type="compositionally biased region" description="Polar residues" evidence="1">
    <location>
        <begin position="118"/>
        <end position="140"/>
    </location>
</feature>
<evidence type="ECO:0000313" key="2">
    <source>
        <dbReference type="EMBL" id="KAG6783664.1"/>
    </source>
</evidence>
<dbReference type="EMBL" id="JAAWWB010000004">
    <property type="protein sequence ID" value="KAG6783664.1"/>
    <property type="molecule type" value="Genomic_DNA"/>
</dbReference>
<dbReference type="GO" id="GO:0043130">
    <property type="term" value="F:ubiquitin binding"/>
    <property type="evidence" value="ECO:0007669"/>
    <property type="project" value="InterPro"/>
</dbReference>
<feature type="compositionally biased region" description="Polar residues" evidence="1">
    <location>
        <begin position="1"/>
        <end position="16"/>
    </location>
</feature>
<sequence length="721" mass="80029">MQQGDYSSYYQYPHLQNPNPNPNPNSNPNPPIDHHQTPYASAPPFSSGYTPSDYSIYPPNYPPYPQNPDPVPPPTAPTFTPPPPPNPNNSQPSFNPPPIPLPQQPQQPPSFPPYDSHGSYQPPATQQSYFPPFDQHQTVPNYAPQPQPPTSVAPNPSATINSPYSSMYSAPYNPTGSSVPPVYDAPYENPIKYDQNFGYFDGYNRSRSDIGSDLYGKRPESRYDIGGGRDDGYGDGVYAYEGGKVEPYGARGTAPKSSTWAGFDDYGRSISIPSGKDNSLRPGSGSGSGKIVRAVPKADTQEDVKSGVQKFRVKLLAESGGQSTMDVLCQSGVVLIWLPSRGFFYMLGSGKTYSVQLLHCASFEIGLDGIRMLDPNTSRTLRIYPLENITRCDKTDSSTFAFWSKSSVDIDPRRIRLQSNSYTTNTLLDTVTAATVQFKEMGGRIRPSDTSKTTEQPTEKKKGLGDWMNLIKPGSEEKDHWVPDEAVSKCTSCGTDFGAFVRRVNSFTVVDYHYLLLMHALRFHVNPLLLPFPNPSITAETAETFSVTSAPMEELLLLLMRMLSQLEFVTDAWNIEVYYRTAEVTQRLSNAKEAASKPAFHSHEDLARKLQEEMEKNRKSSSGDLLTLYLCFFFLLVHELAYRRKSSHHEERFKYAMGLNVCYPSELFDSFGGSKSDGSGRRMREVACPTCTVHLQVQVPSSGSETIECGVCQHPFLVSAH</sequence>
<dbReference type="GO" id="GO:0036258">
    <property type="term" value="P:multivesicular body assembly"/>
    <property type="evidence" value="ECO:0007669"/>
    <property type="project" value="InterPro"/>
</dbReference>
<dbReference type="PANTHER" id="PTHR46977">
    <property type="entry name" value="PROTEIN FREE1"/>
    <property type="match status" value="1"/>
</dbReference>
<comment type="caution">
    <text evidence="2">The sequence shown here is derived from an EMBL/GenBank/DDBJ whole genome shotgun (WGS) entry which is preliminary data.</text>
</comment>
<gene>
    <name evidence="2" type="ORF">POTOM_009327</name>
</gene>